<dbReference type="InterPro" id="IPR050515">
    <property type="entry name" value="Beta-lactam/transpept"/>
</dbReference>
<comment type="subcellular location">
    <subcellularLocation>
        <location evidence="2">Cell membrane</location>
    </subcellularLocation>
    <subcellularLocation>
        <location evidence="1">Membrane</location>
        <topology evidence="1">Single-pass membrane protein</topology>
    </subcellularLocation>
</comment>
<evidence type="ECO:0000256" key="3">
    <source>
        <dbReference type="ARBA" id="ARBA00022475"/>
    </source>
</evidence>
<name>A0A285NCG6_9AQUI</name>
<gene>
    <name evidence="17" type="ORF">SAMN06265182_0941</name>
</gene>
<dbReference type="Gene3D" id="3.40.710.10">
    <property type="entry name" value="DD-peptidase/beta-lactamase superfamily"/>
    <property type="match status" value="1"/>
</dbReference>
<dbReference type="GO" id="GO:0009002">
    <property type="term" value="F:serine-type D-Ala-D-Ala carboxypeptidase activity"/>
    <property type="evidence" value="ECO:0007669"/>
    <property type="project" value="InterPro"/>
</dbReference>
<dbReference type="OrthoDB" id="9804124at2"/>
<protein>
    <submittedName>
        <fullName evidence="17">Penicillin-binding protein 2</fullName>
    </submittedName>
</protein>
<evidence type="ECO:0000256" key="1">
    <source>
        <dbReference type="ARBA" id="ARBA00004167"/>
    </source>
</evidence>
<dbReference type="PANTHER" id="PTHR30627:SF2">
    <property type="entry name" value="PEPTIDOGLYCAN D,D-TRANSPEPTIDASE MRDA"/>
    <property type="match status" value="1"/>
</dbReference>
<dbReference type="InterPro" id="IPR017790">
    <property type="entry name" value="Penicillin-binding_protein_2"/>
</dbReference>
<dbReference type="GO" id="GO:0009252">
    <property type="term" value="P:peptidoglycan biosynthetic process"/>
    <property type="evidence" value="ECO:0007669"/>
    <property type="project" value="UniProtKB-KW"/>
</dbReference>
<evidence type="ECO:0000256" key="4">
    <source>
        <dbReference type="ARBA" id="ARBA00022519"/>
    </source>
</evidence>
<feature type="domain" description="Penicillin-binding protein dimerisation" evidence="16">
    <location>
        <begin position="50"/>
        <end position="216"/>
    </location>
</feature>
<dbReference type="InterPro" id="IPR005311">
    <property type="entry name" value="PBP_dimer"/>
</dbReference>
<keyword evidence="13" id="KW-0961">Cell wall biogenesis/degradation</keyword>
<keyword evidence="4" id="KW-0997">Cell inner membrane</keyword>
<organism evidence="17 18">
    <name type="scientific">Persephonella hydrogeniphila</name>
    <dbReference type="NCBI Taxonomy" id="198703"/>
    <lineage>
        <taxon>Bacteria</taxon>
        <taxon>Pseudomonadati</taxon>
        <taxon>Aquificota</taxon>
        <taxon>Aquificia</taxon>
        <taxon>Aquificales</taxon>
        <taxon>Hydrogenothermaceae</taxon>
        <taxon>Persephonella</taxon>
    </lineage>
</organism>
<feature type="domain" description="Penicillin-binding protein transpeptidase" evidence="15">
    <location>
        <begin position="252"/>
        <end position="584"/>
    </location>
</feature>
<keyword evidence="10" id="KW-0573">Peptidoglycan synthesis</keyword>
<dbReference type="InterPro" id="IPR012338">
    <property type="entry name" value="Beta-lactam/transpept-like"/>
</dbReference>
<keyword evidence="5" id="KW-0121">Carboxypeptidase</keyword>
<evidence type="ECO:0000256" key="12">
    <source>
        <dbReference type="ARBA" id="ARBA00023136"/>
    </source>
</evidence>
<evidence type="ECO:0000259" key="15">
    <source>
        <dbReference type="Pfam" id="PF00905"/>
    </source>
</evidence>
<dbReference type="Pfam" id="PF00905">
    <property type="entry name" value="Transpeptidase"/>
    <property type="match status" value="1"/>
</dbReference>
<keyword evidence="18" id="KW-1185">Reference proteome</keyword>
<keyword evidence="6" id="KW-0645">Protease</keyword>
<keyword evidence="11 14" id="KW-1133">Transmembrane helix</keyword>
<evidence type="ECO:0000256" key="14">
    <source>
        <dbReference type="SAM" id="Phobius"/>
    </source>
</evidence>
<evidence type="ECO:0000313" key="17">
    <source>
        <dbReference type="EMBL" id="SNZ07140.1"/>
    </source>
</evidence>
<evidence type="ECO:0000256" key="13">
    <source>
        <dbReference type="ARBA" id="ARBA00023316"/>
    </source>
</evidence>
<accession>A0A285NCG6</accession>
<dbReference type="Gene3D" id="3.30.1390.30">
    <property type="entry name" value="Penicillin-binding protein 2a, domain 3"/>
    <property type="match status" value="1"/>
</dbReference>
<dbReference type="InterPro" id="IPR036138">
    <property type="entry name" value="PBP_dimer_sf"/>
</dbReference>
<dbReference type="AlphaFoldDB" id="A0A285NCG6"/>
<dbReference type="EMBL" id="OBEI01000002">
    <property type="protein sequence ID" value="SNZ07140.1"/>
    <property type="molecule type" value="Genomic_DNA"/>
</dbReference>
<dbReference type="SUPFAM" id="SSF56519">
    <property type="entry name" value="Penicillin binding protein dimerisation domain"/>
    <property type="match status" value="1"/>
</dbReference>
<dbReference type="PANTHER" id="PTHR30627">
    <property type="entry name" value="PEPTIDOGLYCAN D,D-TRANSPEPTIDASE"/>
    <property type="match status" value="1"/>
</dbReference>
<evidence type="ECO:0000313" key="18">
    <source>
        <dbReference type="Proteomes" id="UP000219036"/>
    </source>
</evidence>
<dbReference type="GO" id="GO:0008658">
    <property type="term" value="F:penicillin binding"/>
    <property type="evidence" value="ECO:0007669"/>
    <property type="project" value="InterPro"/>
</dbReference>
<dbReference type="GO" id="GO:0006508">
    <property type="term" value="P:proteolysis"/>
    <property type="evidence" value="ECO:0007669"/>
    <property type="project" value="UniProtKB-KW"/>
</dbReference>
<keyword evidence="9" id="KW-0133">Cell shape</keyword>
<reference evidence="18" key="1">
    <citation type="submission" date="2017-09" db="EMBL/GenBank/DDBJ databases">
        <authorList>
            <person name="Varghese N."/>
            <person name="Submissions S."/>
        </authorList>
    </citation>
    <scope>NUCLEOTIDE SEQUENCE [LARGE SCALE GENOMIC DNA]</scope>
    <source>
        <strain evidence="18">DSM 15103</strain>
    </source>
</reference>
<evidence type="ECO:0000256" key="7">
    <source>
        <dbReference type="ARBA" id="ARBA00022692"/>
    </source>
</evidence>
<evidence type="ECO:0000256" key="2">
    <source>
        <dbReference type="ARBA" id="ARBA00004236"/>
    </source>
</evidence>
<dbReference type="GO" id="GO:0071972">
    <property type="term" value="F:peptidoglycan L,D-transpeptidase activity"/>
    <property type="evidence" value="ECO:0007669"/>
    <property type="project" value="TreeGrafter"/>
</dbReference>
<evidence type="ECO:0000256" key="10">
    <source>
        <dbReference type="ARBA" id="ARBA00022984"/>
    </source>
</evidence>
<dbReference type="SUPFAM" id="SSF56601">
    <property type="entry name" value="beta-lactamase/transpeptidase-like"/>
    <property type="match status" value="1"/>
</dbReference>
<keyword evidence="8" id="KW-0378">Hydrolase</keyword>
<evidence type="ECO:0000256" key="5">
    <source>
        <dbReference type="ARBA" id="ARBA00022645"/>
    </source>
</evidence>
<dbReference type="RefSeq" id="WP_097000108.1">
    <property type="nucleotide sequence ID" value="NZ_OBEI01000002.1"/>
</dbReference>
<keyword evidence="7 14" id="KW-0812">Transmembrane</keyword>
<sequence>MKLSRVKLLIGVFIFAFVILGGRLFYLQVIKGDYYRQIAERNHIRIIVSNPPRGKIYDRNGILLAYDEPTFQIYTYPYLVKKRINRLRKNLKDILGIELTNEMIDKIKKGYSNKVIIKKSIDEKIVKKFIDNWQFFEGLFLEVQPRRVYTEYARYMPHLLGYVGYPSKRELEENPDLMPDTLIGKSGAEKIFDKYLRGEYGAKAVMVDARGRIVKTVWEKKPKRGSDIYLTVDARIQKIAYDSFKKSGQKSGAVIVVDPKTYDILALLSYPIYDIQRFSDGLTKKEWNSLIKNKYKPLFNKALNGIYPPGSIFKITVALAALQEGIIYPYQKLFSGSQFQIGKWVYRNWDPRGCGNIDVMQALEMSCDTFFYQVGIKLGAEKISFYARLFGLGEKLNPDIESKKARIPDPEWKAGYIGEPWYLGDTVNYSIGQGFLAITPFDGTKILLPVVNGGNVLKPKLLKAYFDMEKRKFVEVKPQLIRKLNIKNFYYRIIKKGLYKVIYGEKGTAKLLSLSPVKNAGKTGTAQVFRHKKRKEKIEKWYLQNHAWFVDFLPYKRPKFVISVFVEHGIGGSKTAVPITKSIIDEMYAEGIINEVN</sequence>
<evidence type="ECO:0000256" key="6">
    <source>
        <dbReference type="ARBA" id="ARBA00022670"/>
    </source>
</evidence>
<dbReference type="GO" id="GO:0071555">
    <property type="term" value="P:cell wall organization"/>
    <property type="evidence" value="ECO:0007669"/>
    <property type="project" value="UniProtKB-KW"/>
</dbReference>
<evidence type="ECO:0000256" key="11">
    <source>
        <dbReference type="ARBA" id="ARBA00022989"/>
    </source>
</evidence>
<dbReference type="InterPro" id="IPR001460">
    <property type="entry name" value="PCN-bd_Tpept"/>
</dbReference>
<feature type="transmembrane region" description="Helical" evidence="14">
    <location>
        <begin position="6"/>
        <end position="26"/>
    </location>
</feature>
<dbReference type="Gene3D" id="3.90.1310.10">
    <property type="entry name" value="Penicillin-binding protein 2a (Domain 2)"/>
    <property type="match status" value="1"/>
</dbReference>
<dbReference type="Pfam" id="PF03717">
    <property type="entry name" value="PBP_dimer"/>
    <property type="match status" value="1"/>
</dbReference>
<dbReference type="GO" id="GO:0008360">
    <property type="term" value="P:regulation of cell shape"/>
    <property type="evidence" value="ECO:0007669"/>
    <property type="project" value="UniProtKB-KW"/>
</dbReference>
<proteinExistence type="predicted"/>
<dbReference type="GO" id="GO:0005886">
    <property type="term" value="C:plasma membrane"/>
    <property type="evidence" value="ECO:0007669"/>
    <property type="project" value="UniProtKB-SubCell"/>
</dbReference>
<keyword evidence="3" id="KW-1003">Cell membrane</keyword>
<evidence type="ECO:0000256" key="9">
    <source>
        <dbReference type="ARBA" id="ARBA00022960"/>
    </source>
</evidence>
<dbReference type="NCBIfam" id="TIGR03423">
    <property type="entry name" value="pbp2_mrdA"/>
    <property type="match status" value="1"/>
</dbReference>
<evidence type="ECO:0000259" key="16">
    <source>
        <dbReference type="Pfam" id="PF03717"/>
    </source>
</evidence>
<dbReference type="Proteomes" id="UP000219036">
    <property type="component" value="Unassembled WGS sequence"/>
</dbReference>
<evidence type="ECO:0000256" key="8">
    <source>
        <dbReference type="ARBA" id="ARBA00022801"/>
    </source>
</evidence>
<keyword evidence="12 14" id="KW-0472">Membrane</keyword>